<dbReference type="Proteomes" id="UP000008311">
    <property type="component" value="Unassembled WGS sequence"/>
</dbReference>
<keyword evidence="5" id="KW-0732">Signal</keyword>
<dbReference type="SUPFAM" id="SSF49503">
    <property type="entry name" value="Cupredoxins"/>
    <property type="match status" value="1"/>
</dbReference>
<keyword evidence="4" id="KW-0812">Transmembrane</keyword>
<keyword evidence="4" id="KW-1133">Transmembrane helix</keyword>
<evidence type="ECO:0000259" key="6">
    <source>
        <dbReference type="PROSITE" id="PS51485"/>
    </source>
</evidence>
<feature type="domain" description="Phytocyanin" evidence="6">
    <location>
        <begin position="29"/>
        <end position="131"/>
    </location>
</feature>
<dbReference type="eggNOG" id="ENOG502S4BK">
    <property type="taxonomic scope" value="Eukaryota"/>
</dbReference>
<reference evidence="8" key="1">
    <citation type="journal article" date="2010" name="Nat. Biotechnol.">
        <title>Draft genome sequence of the oilseed species Ricinus communis.</title>
        <authorList>
            <person name="Chan A.P."/>
            <person name="Crabtree J."/>
            <person name="Zhao Q."/>
            <person name="Lorenzi H."/>
            <person name="Orvis J."/>
            <person name="Puiu D."/>
            <person name="Melake-Berhan A."/>
            <person name="Jones K.M."/>
            <person name="Redman J."/>
            <person name="Chen G."/>
            <person name="Cahoon E.B."/>
            <person name="Gedil M."/>
            <person name="Stanke M."/>
            <person name="Haas B.J."/>
            <person name="Wortman J.R."/>
            <person name="Fraser-Liggett C.M."/>
            <person name="Ravel J."/>
            <person name="Rabinowicz P.D."/>
        </authorList>
    </citation>
    <scope>NUCLEOTIDE SEQUENCE [LARGE SCALE GENOMIC DNA]</scope>
    <source>
        <strain evidence="8">cv. Hale</strain>
    </source>
</reference>
<evidence type="ECO:0000256" key="1">
    <source>
        <dbReference type="ARBA" id="ARBA00023157"/>
    </source>
</evidence>
<dbReference type="OrthoDB" id="5421909at2759"/>
<dbReference type="STRING" id="3988.B9SMH6"/>
<keyword evidence="4" id="KW-0472">Membrane</keyword>
<dbReference type="InParanoid" id="B9SMH6"/>
<dbReference type="OMA" id="FITGEHD"/>
<dbReference type="GO" id="GO:0009055">
    <property type="term" value="F:electron transfer activity"/>
    <property type="evidence" value="ECO:0007669"/>
    <property type="project" value="InterPro"/>
</dbReference>
<keyword evidence="1" id="KW-1015">Disulfide bond</keyword>
<dbReference type="Gene3D" id="2.60.40.420">
    <property type="entry name" value="Cupredoxins - blue copper proteins"/>
    <property type="match status" value="1"/>
</dbReference>
<dbReference type="InterPro" id="IPR003245">
    <property type="entry name" value="Phytocyanin_dom"/>
</dbReference>
<protein>
    <submittedName>
        <fullName evidence="7">Cucumber peeling cupredoxin, putative</fullName>
    </submittedName>
</protein>
<evidence type="ECO:0000256" key="3">
    <source>
        <dbReference type="SAM" id="MobiDB-lite"/>
    </source>
</evidence>
<dbReference type="PANTHER" id="PTHR33021">
    <property type="entry name" value="BLUE COPPER PROTEIN"/>
    <property type="match status" value="1"/>
</dbReference>
<proteinExistence type="predicted"/>
<dbReference type="FunFam" id="2.60.40.420:FF:000034">
    <property type="entry name" value="Cupredoxin superfamily protein"/>
    <property type="match status" value="1"/>
</dbReference>
<evidence type="ECO:0000313" key="8">
    <source>
        <dbReference type="Proteomes" id="UP000008311"/>
    </source>
</evidence>
<gene>
    <name evidence="7" type="ORF">RCOM_1075160</name>
</gene>
<dbReference type="PANTHER" id="PTHR33021:SF494">
    <property type="entry name" value="BLUE COPPER PROTEIN"/>
    <property type="match status" value="1"/>
</dbReference>
<dbReference type="EMBL" id="EQ974034">
    <property type="protein sequence ID" value="EEF35208.1"/>
    <property type="molecule type" value="Genomic_DNA"/>
</dbReference>
<dbReference type="InterPro" id="IPR008972">
    <property type="entry name" value="Cupredoxin"/>
</dbReference>
<evidence type="ECO:0000256" key="4">
    <source>
        <dbReference type="SAM" id="Phobius"/>
    </source>
</evidence>
<name>B9SMH6_RICCO</name>
<feature type="transmembrane region" description="Helical" evidence="4">
    <location>
        <begin position="169"/>
        <end position="189"/>
    </location>
</feature>
<dbReference type="CDD" id="cd13920">
    <property type="entry name" value="Stellacyanin"/>
    <property type="match status" value="1"/>
</dbReference>
<sequence length="190" mass="19569">MAKTMSMKVAVALLAIVIGGVAFQSAEAVVHVVGDALGWQNPPNSTYYAEWAAARNFTIGDSLVFNFATGAHNVATVTLDDYSDCDTDSSLNLRNSGPATINLTANGMQYYICTFSGHCSRGQKLAINVVGTGTTTPSTPSPPGTTPSTPSPPGTTVTPPPPPPPSTDSAASVASNVALMMLMSLVVVFM</sequence>
<keyword evidence="8" id="KW-1185">Reference proteome</keyword>
<evidence type="ECO:0000313" key="7">
    <source>
        <dbReference type="EMBL" id="EEF35208.1"/>
    </source>
</evidence>
<dbReference type="KEGG" id="rcu:8270218"/>
<feature type="region of interest" description="Disordered" evidence="3">
    <location>
        <begin position="131"/>
        <end position="170"/>
    </location>
</feature>
<dbReference type="GO" id="GO:0005886">
    <property type="term" value="C:plasma membrane"/>
    <property type="evidence" value="ECO:0000318"/>
    <property type="project" value="GO_Central"/>
</dbReference>
<dbReference type="AlphaFoldDB" id="B9SMH6"/>
<organism evidence="7 8">
    <name type="scientific">Ricinus communis</name>
    <name type="common">Castor bean</name>
    <dbReference type="NCBI Taxonomy" id="3988"/>
    <lineage>
        <taxon>Eukaryota</taxon>
        <taxon>Viridiplantae</taxon>
        <taxon>Streptophyta</taxon>
        <taxon>Embryophyta</taxon>
        <taxon>Tracheophyta</taxon>
        <taxon>Spermatophyta</taxon>
        <taxon>Magnoliopsida</taxon>
        <taxon>eudicotyledons</taxon>
        <taxon>Gunneridae</taxon>
        <taxon>Pentapetalae</taxon>
        <taxon>rosids</taxon>
        <taxon>fabids</taxon>
        <taxon>Malpighiales</taxon>
        <taxon>Euphorbiaceae</taxon>
        <taxon>Acalyphoideae</taxon>
        <taxon>Acalypheae</taxon>
        <taxon>Ricinus</taxon>
    </lineage>
</organism>
<feature type="signal peptide" evidence="5">
    <location>
        <begin position="1"/>
        <end position="28"/>
    </location>
</feature>
<evidence type="ECO:0000256" key="2">
    <source>
        <dbReference type="ARBA" id="ARBA00023180"/>
    </source>
</evidence>
<accession>B9SMH6</accession>
<feature type="chain" id="PRO_5002889511" evidence="5">
    <location>
        <begin position="29"/>
        <end position="190"/>
    </location>
</feature>
<dbReference type="PROSITE" id="PS51485">
    <property type="entry name" value="PHYTOCYANIN"/>
    <property type="match status" value="1"/>
</dbReference>
<feature type="compositionally biased region" description="Pro residues" evidence="3">
    <location>
        <begin position="139"/>
        <end position="166"/>
    </location>
</feature>
<dbReference type="Pfam" id="PF02298">
    <property type="entry name" value="Cu_bind_like"/>
    <property type="match status" value="1"/>
</dbReference>
<evidence type="ECO:0000256" key="5">
    <source>
        <dbReference type="SAM" id="SignalP"/>
    </source>
</evidence>
<dbReference type="InterPro" id="IPR039391">
    <property type="entry name" value="Phytocyanin-like"/>
</dbReference>
<keyword evidence="2" id="KW-0325">Glycoprotein</keyword>